<feature type="domain" description="GOLD" evidence="10">
    <location>
        <begin position="282"/>
        <end position="397"/>
    </location>
</feature>
<dbReference type="AlphaFoldDB" id="A0A2H5NNL6"/>
<evidence type="ECO:0000313" key="11">
    <source>
        <dbReference type="EMBL" id="GAY41758.1"/>
    </source>
</evidence>
<dbReference type="InterPro" id="IPR009038">
    <property type="entry name" value="GOLD_dom"/>
</dbReference>
<keyword evidence="6" id="KW-0175">Coiled coil</keyword>
<evidence type="ECO:0000256" key="5">
    <source>
        <dbReference type="ARBA" id="ARBA00022989"/>
    </source>
</evidence>
<gene>
    <name evidence="11" type="ORF">CUMW_061940</name>
</gene>
<evidence type="ECO:0000313" key="12">
    <source>
        <dbReference type="Proteomes" id="UP000236630"/>
    </source>
</evidence>
<evidence type="ECO:0000256" key="9">
    <source>
        <dbReference type="SAM" id="Phobius"/>
    </source>
</evidence>
<keyword evidence="4" id="KW-0732">Signal</keyword>
<dbReference type="Proteomes" id="UP000236630">
    <property type="component" value="Unassembled WGS sequence"/>
</dbReference>
<accession>A0A2H5NNL6</accession>
<reference evidence="11 12" key="1">
    <citation type="journal article" date="2017" name="Front. Genet.">
        <title>Draft sequencing of the heterozygous diploid genome of Satsuma (Citrus unshiu Marc.) using a hybrid assembly approach.</title>
        <authorList>
            <person name="Shimizu T."/>
            <person name="Tanizawa Y."/>
            <person name="Mochizuki T."/>
            <person name="Nagasaki H."/>
            <person name="Yoshioka T."/>
            <person name="Toyoda A."/>
            <person name="Fujiyama A."/>
            <person name="Kaminuma E."/>
            <person name="Nakamura Y."/>
        </authorList>
    </citation>
    <scope>NUCLEOTIDE SEQUENCE [LARGE SCALE GENOMIC DNA]</scope>
    <source>
        <strain evidence="12">cv. Miyagawa wase</strain>
    </source>
</reference>
<evidence type="ECO:0000256" key="2">
    <source>
        <dbReference type="ARBA" id="ARBA00007104"/>
    </source>
</evidence>
<sequence length="451" mass="50227">MPRRTFSSNYQVPRRPVRVKDPKIIVRRSLSFVHNKPNIQFPKLVRLNELRHPVKPSDFLVGHAGHVDGTDWLEVFDQYQVADGFEVLDGDALVVLGPTGKYLAGFRGVEGGEGRVGPFVWLGGDGVEVGVQEDRRERRRVMGSRSSCDFPDEVKEKRIAAASIRSIWRPAAMEVTVDCNRGDCEADGETADTDPIGSDQITRPLRVLLTPLLDFYNQNQQQEQISSKTKDKSHSGSSMGESLISLDRATVLPPILLLCLACYICVVPVTEAIWLQVPSSGTKCVSEEINSNVVVLADYYVIDEAHPEHPPTVSAKVTSPYGNNLHHNENVTHGQFAFTTTEAGNYMACFWLGSNPQKVADATLGLDWRIGFSAKDWESVAKKDKIEASSLNYSFLLKLESGLREAEMREVSEVTNSRVAWLSILSLGVCIAVSSLQLWYLTRYFQKKKLI</sequence>
<dbReference type="InterPro" id="IPR015720">
    <property type="entry name" value="Emp24-like"/>
</dbReference>
<dbReference type="GO" id="GO:0016020">
    <property type="term" value="C:membrane"/>
    <property type="evidence" value="ECO:0007669"/>
    <property type="project" value="UniProtKB-SubCell"/>
</dbReference>
<evidence type="ECO:0000256" key="8">
    <source>
        <dbReference type="SAM" id="MobiDB-lite"/>
    </source>
</evidence>
<name>A0A2H5NNL6_CITUN</name>
<feature type="transmembrane region" description="Helical" evidence="9">
    <location>
        <begin position="419"/>
        <end position="441"/>
    </location>
</feature>
<dbReference type="PROSITE" id="PS50866">
    <property type="entry name" value="GOLD"/>
    <property type="match status" value="1"/>
</dbReference>
<keyword evidence="3 9" id="KW-0812">Transmembrane</keyword>
<dbReference type="SMART" id="SM01190">
    <property type="entry name" value="EMP24_GP25L"/>
    <property type="match status" value="1"/>
</dbReference>
<keyword evidence="7 9" id="KW-0472">Membrane</keyword>
<organism evidence="11 12">
    <name type="scientific">Citrus unshiu</name>
    <name type="common">Satsuma mandarin</name>
    <name type="synonym">Citrus nobilis var. unshiu</name>
    <dbReference type="NCBI Taxonomy" id="55188"/>
    <lineage>
        <taxon>Eukaryota</taxon>
        <taxon>Viridiplantae</taxon>
        <taxon>Streptophyta</taxon>
        <taxon>Embryophyta</taxon>
        <taxon>Tracheophyta</taxon>
        <taxon>Spermatophyta</taxon>
        <taxon>Magnoliopsida</taxon>
        <taxon>eudicotyledons</taxon>
        <taxon>Gunneridae</taxon>
        <taxon>Pentapetalae</taxon>
        <taxon>rosids</taxon>
        <taxon>malvids</taxon>
        <taxon>Sapindales</taxon>
        <taxon>Rutaceae</taxon>
        <taxon>Aurantioideae</taxon>
        <taxon>Citrus</taxon>
    </lineage>
</organism>
<evidence type="ECO:0000256" key="7">
    <source>
        <dbReference type="ARBA" id="ARBA00023136"/>
    </source>
</evidence>
<evidence type="ECO:0000256" key="4">
    <source>
        <dbReference type="ARBA" id="ARBA00022729"/>
    </source>
</evidence>
<keyword evidence="12" id="KW-1185">Reference proteome</keyword>
<comment type="caution">
    <text evidence="11">The sequence shown here is derived from an EMBL/GenBank/DDBJ whole genome shotgun (WGS) entry which is preliminary data.</text>
</comment>
<feature type="region of interest" description="Disordered" evidence="8">
    <location>
        <begin position="220"/>
        <end position="239"/>
    </location>
</feature>
<dbReference type="EMBL" id="BDQV01000014">
    <property type="protein sequence ID" value="GAY41758.1"/>
    <property type="molecule type" value="Genomic_DNA"/>
</dbReference>
<evidence type="ECO:0000259" key="10">
    <source>
        <dbReference type="PROSITE" id="PS50866"/>
    </source>
</evidence>
<comment type="similarity">
    <text evidence="2">Belongs to the EMP24/GP25L family.</text>
</comment>
<proteinExistence type="inferred from homology"/>
<protein>
    <recommendedName>
        <fullName evidence="10">GOLD domain-containing protein</fullName>
    </recommendedName>
</protein>
<comment type="subcellular location">
    <subcellularLocation>
        <location evidence="1">Membrane</location>
        <topology evidence="1">Single-pass type I membrane protein</topology>
    </subcellularLocation>
</comment>
<dbReference type="STRING" id="55188.A0A2H5NNL6"/>
<dbReference type="PANTHER" id="PTHR22811">
    <property type="entry name" value="TRANSMEMBRANE EMP24 DOMAIN-CONTAINING PROTEIN"/>
    <property type="match status" value="1"/>
</dbReference>
<evidence type="ECO:0000256" key="3">
    <source>
        <dbReference type="ARBA" id="ARBA00022692"/>
    </source>
</evidence>
<dbReference type="Pfam" id="PF01105">
    <property type="entry name" value="EMP24_GP25L"/>
    <property type="match status" value="2"/>
</dbReference>
<evidence type="ECO:0000256" key="6">
    <source>
        <dbReference type="ARBA" id="ARBA00023054"/>
    </source>
</evidence>
<keyword evidence="5 9" id="KW-1133">Transmembrane helix</keyword>
<evidence type="ECO:0000256" key="1">
    <source>
        <dbReference type="ARBA" id="ARBA00004479"/>
    </source>
</evidence>